<accession>B4D8W1</accession>
<sequence length="179" mass="18779">MPYTGIVLAILAVHAAVFLILLGHWVASAGMFPQAARAFAETYDRRPLRATLVGIFTYGPLILLLLNNAKLPGGGLRFLVLFVGFGALFIGLIGSGGLALRIGRNLCPNADTWQQALRGGVMLALVLITPLLGSLFLLHIALASGFGAFLLSKPWKSSAEPANANVNVPPPVPSVPSLS</sequence>
<feature type="transmembrane region" description="Helical" evidence="1">
    <location>
        <begin position="50"/>
        <end position="66"/>
    </location>
</feature>
<keyword evidence="1" id="KW-0812">Transmembrane</keyword>
<comment type="caution">
    <text evidence="2">The sequence shown here is derived from an EMBL/GenBank/DDBJ whole genome shotgun (WGS) entry which is preliminary data.</text>
</comment>
<evidence type="ECO:0000313" key="2">
    <source>
        <dbReference type="EMBL" id="EDY17169.1"/>
    </source>
</evidence>
<dbReference type="Proteomes" id="UP000005824">
    <property type="component" value="Unassembled WGS sequence"/>
</dbReference>
<dbReference type="EMBL" id="ABVL01000023">
    <property type="protein sequence ID" value="EDY17169.1"/>
    <property type="molecule type" value="Genomic_DNA"/>
</dbReference>
<evidence type="ECO:0000256" key="1">
    <source>
        <dbReference type="SAM" id="Phobius"/>
    </source>
</evidence>
<proteinExistence type="predicted"/>
<keyword evidence="1" id="KW-1133">Transmembrane helix</keyword>
<keyword evidence="1" id="KW-0472">Membrane</keyword>
<name>B4D8W1_9BACT</name>
<feature type="transmembrane region" description="Helical" evidence="1">
    <location>
        <begin position="122"/>
        <end position="151"/>
    </location>
</feature>
<dbReference type="STRING" id="497964.CfE428DRAFT_5351"/>
<dbReference type="AlphaFoldDB" id="B4D8W1"/>
<dbReference type="RefSeq" id="WP_006982672.1">
    <property type="nucleotide sequence ID" value="NZ_ABVL01000023.1"/>
</dbReference>
<keyword evidence="3" id="KW-1185">Reference proteome</keyword>
<evidence type="ECO:0000313" key="3">
    <source>
        <dbReference type="Proteomes" id="UP000005824"/>
    </source>
</evidence>
<reference evidence="2 3" key="1">
    <citation type="journal article" date="2011" name="J. Bacteriol.">
        <title>Genome sequence of Chthoniobacter flavus Ellin428, an aerobic heterotrophic soil bacterium.</title>
        <authorList>
            <person name="Kant R."/>
            <person name="van Passel M.W."/>
            <person name="Palva A."/>
            <person name="Lucas S."/>
            <person name="Lapidus A."/>
            <person name="Glavina Del Rio T."/>
            <person name="Dalin E."/>
            <person name="Tice H."/>
            <person name="Bruce D."/>
            <person name="Goodwin L."/>
            <person name="Pitluck S."/>
            <person name="Larimer F.W."/>
            <person name="Land M.L."/>
            <person name="Hauser L."/>
            <person name="Sangwan P."/>
            <person name="de Vos W.M."/>
            <person name="Janssen P.H."/>
            <person name="Smidt H."/>
        </authorList>
    </citation>
    <scope>NUCLEOTIDE SEQUENCE [LARGE SCALE GENOMIC DNA]</scope>
    <source>
        <strain evidence="2 3">Ellin428</strain>
    </source>
</reference>
<protein>
    <submittedName>
        <fullName evidence="2">Uncharacterized protein</fullName>
    </submittedName>
</protein>
<dbReference type="InParanoid" id="B4D8W1"/>
<gene>
    <name evidence="2" type="ORF">CfE428DRAFT_5351</name>
</gene>
<feature type="transmembrane region" description="Helical" evidence="1">
    <location>
        <begin position="78"/>
        <end position="102"/>
    </location>
</feature>
<organism evidence="2 3">
    <name type="scientific">Chthoniobacter flavus Ellin428</name>
    <dbReference type="NCBI Taxonomy" id="497964"/>
    <lineage>
        <taxon>Bacteria</taxon>
        <taxon>Pseudomonadati</taxon>
        <taxon>Verrucomicrobiota</taxon>
        <taxon>Spartobacteria</taxon>
        <taxon>Chthoniobacterales</taxon>
        <taxon>Chthoniobacteraceae</taxon>
        <taxon>Chthoniobacter</taxon>
    </lineage>
</organism>